<dbReference type="RefSeq" id="WP_151597104.1">
    <property type="nucleotide sequence ID" value="NZ_WBMS02000028.1"/>
</dbReference>
<name>A0A6I4MM18_9ACTN</name>
<protein>
    <submittedName>
        <fullName evidence="1">Uncharacterized protein</fullName>
    </submittedName>
</protein>
<sequence>MTNRKNHDQNLAATAAGVRTGRALNVAQRSFYLLTTGPRPLAVDGQAVGHGLPARTVDLAELRELVLAPDASDELKDAVWRVLVRRARAGDPAWVVGCVGVAMPGLKNTAAQVIRISPSQLIDDIVSEMLTEFVAQLARVDLESPHIVGRLLKWARKGALRARCRAMRELPADPCELPDRRAFTEVEPALLVWDAARQGVITSADAELIVTTRLKGRSVQDLAQAQGVAAWRLYTGRQAAEAELAAAIRAGRVSVETIVPSAGM</sequence>
<organism evidence="1 2">
    <name type="scientific">Actinomadura physcomitrii</name>
    <dbReference type="NCBI Taxonomy" id="2650748"/>
    <lineage>
        <taxon>Bacteria</taxon>
        <taxon>Bacillati</taxon>
        <taxon>Actinomycetota</taxon>
        <taxon>Actinomycetes</taxon>
        <taxon>Streptosporangiales</taxon>
        <taxon>Thermomonosporaceae</taxon>
        <taxon>Actinomadura</taxon>
    </lineage>
</organism>
<dbReference type="EMBL" id="WBMS02000028">
    <property type="protein sequence ID" value="MWA04601.1"/>
    <property type="molecule type" value="Genomic_DNA"/>
</dbReference>
<keyword evidence="2" id="KW-1185">Reference proteome</keyword>
<evidence type="ECO:0000313" key="2">
    <source>
        <dbReference type="Proteomes" id="UP000462055"/>
    </source>
</evidence>
<dbReference type="AlphaFoldDB" id="A0A6I4MM18"/>
<accession>A0A6I4MM18</accession>
<reference evidence="1" key="1">
    <citation type="submission" date="2019-12" db="EMBL/GenBank/DDBJ databases">
        <title>Actinomadura physcomitrii sp. nov., a novel actinomycete isolated from moss [Physcomitrium sphaericum (Ludw) Fuernr].</title>
        <authorList>
            <person name="Zhuang X."/>
        </authorList>
    </citation>
    <scope>NUCLEOTIDE SEQUENCE [LARGE SCALE GENOMIC DNA]</scope>
    <source>
        <strain evidence="1">LD22</strain>
    </source>
</reference>
<gene>
    <name evidence="1" type="ORF">F8568_030335</name>
</gene>
<proteinExistence type="predicted"/>
<dbReference type="Proteomes" id="UP000462055">
    <property type="component" value="Unassembled WGS sequence"/>
</dbReference>
<evidence type="ECO:0000313" key="1">
    <source>
        <dbReference type="EMBL" id="MWA04601.1"/>
    </source>
</evidence>
<comment type="caution">
    <text evidence="1">The sequence shown here is derived from an EMBL/GenBank/DDBJ whole genome shotgun (WGS) entry which is preliminary data.</text>
</comment>